<dbReference type="EC" id="2.3.1.266" evidence="5 6"/>
<dbReference type="AlphaFoldDB" id="A0A1B2M1M5"/>
<dbReference type="InterPro" id="IPR016181">
    <property type="entry name" value="Acyl_CoA_acyltransferase"/>
</dbReference>
<evidence type="ECO:0000259" key="7">
    <source>
        <dbReference type="PROSITE" id="PS51186"/>
    </source>
</evidence>
<evidence type="ECO:0000256" key="6">
    <source>
        <dbReference type="RuleBase" id="RU363094"/>
    </source>
</evidence>
<dbReference type="GO" id="GO:0008999">
    <property type="term" value="F:protein-N-terminal-alanine acetyltransferase activity"/>
    <property type="evidence" value="ECO:0007669"/>
    <property type="project" value="UniProtKB-UniRule"/>
</dbReference>
<dbReference type="CDD" id="cd04301">
    <property type="entry name" value="NAT_SF"/>
    <property type="match status" value="1"/>
</dbReference>
<evidence type="ECO:0000256" key="3">
    <source>
        <dbReference type="ARBA" id="ARBA00022679"/>
    </source>
</evidence>
<keyword evidence="3 5" id="KW-0808">Transferase</keyword>
<dbReference type="HAMAP" id="MF_02210">
    <property type="entry name" value="RimI"/>
    <property type="match status" value="1"/>
</dbReference>
<evidence type="ECO:0000313" key="8">
    <source>
        <dbReference type="EMBL" id="AOA59095.1"/>
    </source>
</evidence>
<feature type="binding site" evidence="5">
    <location>
        <position position="104"/>
    </location>
    <ligand>
        <name>acetyl-CoA</name>
        <dbReference type="ChEBI" id="CHEBI:57288"/>
    </ligand>
</feature>
<accession>A0A1B2M1M5</accession>
<comment type="catalytic activity">
    <reaction evidence="5 6">
        <text>N-terminal L-alanyl-[ribosomal protein bS18] + acetyl-CoA = N-terminal N(alpha)-acetyl-L-alanyl-[ribosomal protein bS18] + CoA + H(+)</text>
        <dbReference type="Rhea" id="RHEA:43756"/>
        <dbReference type="Rhea" id="RHEA-COMP:10676"/>
        <dbReference type="Rhea" id="RHEA-COMP:10677"/>
        <dbReference type="ChEBI" id="CHEBI:15378"/>
        <dbReference type="ChEBI" id="CHEBI:57287"/>
        <dbReference type="ChEBI" id="CHEBI:57288"/>
        <dbReference type="ChEBI" id="CHEBI:64718"/>
        <dbReference type="ChEBI" id="CHEBI:83683"/>
        <dbReference type="EC" id="2.3.1.266"/>
    </reaction>
</comment>
<dbReference type="SUPFAM" id="SSF55729">
    <property type="entry name" value="Acyl-CoA N-acyltransferases (Nat)"/>
    <property type="match status" value="1"/>
</dbReference>
<dbReference type="PANTHER" id="PTHR43420:SF44">
    <property type="entry name" value="ACETYLTRANSFERASE YPEA"/>
    <property type="match status" value="1"/>
</dbReference>
<dbReference type="InterPro" id="IPR000182">
    <property type="entry name" value="GNAT_dom"/>
</dbReference>
<reference evidence="8 9" key="1">
    <citation type="submission" date="2016-08" db="EMBL/GenBank/DDBJ databases">
        <authorList>
            <person name="Seilhamer J.J."/>
        </authorList>
    </citation>
    <scope>NUCLEOTIDE SEQUENCE [LARGE SCALE GENOMIC DNA]</scope>
    <source>
        <strain evidence="8 9">BRTC-1</strain>
    </source>
</reference>
<dbReference type="Gene3D" id="3.40.630.30">
    <property type="match status" value="1"/>
</dbReference>
<dbReference type="InterPro" id="IPR006464">
    <property type="entry name" value="AcTrfase_RimI/Ard1"/>
</dbReference>
<name>A0A1B2M1M5_9GAMM</name>
<comment type="subcellular location">
    <subcellularLocation>
        <location evidence="5 6">Cytoplasm</location>
    </subcellularLocation>
</comment>
<keyword evidence="4 5" id="KW-0012">Acyltransferase</keyword>
<organism evidence="8 9">
    <name type="scientific">Acinetobacter larvae</name>
    <dbReference type="NCBI Taxonomy" id="1789224"/>
    <lineage>
        <taxon>Bacteria</taxon>
        <taxon>Pseudomonadati</taxon>
        <taxon>Pseudomonadota</taxon>
        <taxon>Gammaproteobacteria</taxon>
        <taxon>Moraxellales</taxon>
        <taxon>Moraxellaceae</taxon>
        <taxon>Acinetobacter</taxon>
    </lineage>
</organism>
<evidence type="ECO:0000256" key="1">
    <source>
        <dbReference type="ARBA" id="ARBA00005395"/>
    </source>
</evidence>
<gene>
    <name evidence="5" type="primary">rimI</name>
    <name evidence="8" type="ORF">BFG52_12525</name>
</gene>
<keyword evidence="9" id="KW-1185">Reference proteome</keyword>
<dbReference type="InterPro" id="IPR050680">
    <property type="entry name" value="YpeA/RimI_acetyltransf"/>
</dbReference>
<dbReference type="Pfam" id="PF00583">
    <property type="entry name" value="Acetyltransf_1"/>
    <property type="match status" value="1"/>
</dbReference>
<sequence length="153" mass="17650">MFRAMLAEDLNAVHQIEQQVQTHPWSLKQFQQSLESDQCTVLLQQQRVIGFCILQTVLDEANLLLMAIDPAFQGQGYGQQLLTQALDALPNHPIQVFLEVRESNQAAIHFYQKLDFHQIDLRKNYYPLAQGGREHAIIMVKSCCDDFHQLFKP</sequence>
<comment type="caution">
    <text evidence="5">Lacks conserved residue(s) required for the propagation of feature annotation.</text>
</comment>
<dbReference type="STRING" id="1789224.BFG52_12525"/>
<protein>
    <recommendedName>
        <fullName evidence="5 6">[Ribosomal protein bS18]-alanine N-acetyltransferase</fullName>
        <ecNumber evidence="5 6">2.3.1.266</ecNumber>
    </recommendedName>
</protein>
<dbReference type="NCBIfam" id="TIGR01575">
    <property type="entry name" value="rimI"/>
    <property type="match status" value="1"/>
</dbReference>
<comment type="similarity">
    <text evidence="1 5 6">Belongs to the acetyltransferase family. RimI subfamily.</text>
</comment>
<feature type="active site" description="Proton acceptor" evidence="5">
    <location>
        <position position="99"/>
    </location>
</feature>
<comment type="function">
    <text evidence="5 6">Acetylates the N-terminal alanine of ribosomal protein bS18.</text>
</comment>
<evidence type="ECO:0000313" key="9">
    <source>
        <dbReference type="Proteomes" id="UP000093391"/>
    </source>
</evidence>
<dbReference type="PROSITE" id="PS51186">
    <property type="entry name" value="GNAT"/>
    <property type="match status" value="1"/>
</dbReference>
<evidence type="ECO:0000256" key="5">
    <source>
        <dbReference type="HAMAP-Rule" id="MF_02210"/>
    </source>
</evidence>
<feature type="active site" description="Proton donor" evidence="5">
    <location>
        <position position="111"/>
    </location>
</feature>
<dbReference type="GO" id="GO:0005737">
    <property type="term" value="C:cytoplasm"/>
    <property type="evidence" value="ECO:0007669"/>
    <property type="project" value="UniProtKB-SubCell"/>
</dbReference>
<dbReference type="RefSeq" id="WP_067556785.1">
    <property type="nucleotide sequence ID" value="NZ_CP016895.1"/>
</dbReference>
<dbReference type="KEGG" id="ala:BFG52_12525"/>
<feature type="binding site" evidence="5">
    <location>
        <begin position="66"/>
        <end position="68"/>
    </location>
    <ligand>
        <name>acetyl-CoA</name>
        <dbReference type="ChEBI" id="CHEBI:57288"/>
    </ligand>
</feature>
<feature type="domain" description="N-acetyltransferase" evidence="7">
    <location>
        <begin position="1"/>
        <end position="144"/>
    </location>
</feature>
<keyword evidence="2 5" id="KW-0963">Cytoplasm</keyword>
<proteinExistence type="inferred from homology"/>
<evidence type="ECO:0000256" key="2">
    <source>
        <dbReference type="ARBA" id="ARBA00022490"/>
    </source>
</evidence>
<dbReference type="EMBL" id="CP016895">
    <property type="protein sequence ID" value="AOA59095.1"/>
    <property type="molecule type" value="Genomic_DNA"/>
</dbReference>
<dbReference type="Proteomes" id="UP000093391">
    <property type="component" value="Chromosome"/>
</dbReference>
<dbReference type="InterPro" id="IPR043690">
    <property type="entry name" value="RimI"/>
</dbReference>
<evidence type="ECO:0000256" key="4">
    <source>
        <dbReference type="ARBA" id="ARBA00023315"/>
    </source>
</evidence>
<dbReference type="PANTHER" id="PTHR43420">
    <property type="entry name" value="ACETYLTRANSFERASE"/>
    <property type="match status" value="1"/>
</dbReference>
<dbReference type="OrthoDB" id="9796919at2"/>